<evidence type="ECO:0000256" key="2">
    <source>
        <dbReference type="ARBA" id="ARBA00022692"/>
    </source>
</evidence>
<evidence type="ECO:0000256" key="1">
    <source>
        <dbReference type="ARBA" id="ARBA00004141"/>
    </source>
</evidence>
<feature type="transmembrane region" description="Helical" evidence="7">
    <location>
        <begin position="80"/>
        <end position="102"/>
    </location>
</feature>
<evidence type="ECO:0000256" key="5">
    <source>
        <dbReference type="ARBA" id="ARBA00023136"/>
    </source>
</evidence>
<reference evidence="9" key="1">
    <citation type="journal article" date="2017" name="J. Phycol.">
        <title>Analysis of chloroplast genomes and a supermatrix inform reclassification of the Rhodomelaceae (Rhodophyta).</title>
        <authorList>
            <person name="Diaz-Tapia P."/>
            <person name="Maggs C.A."/>
            <person name="West J.A."/>
            <person name="Verbruggen H."/>
        </authorList>
    </citation>
    <scope>NUCLEOTIDE SEQUENCE</scope>
    <source>
        <strain evidence="9">PD1582</strain>
    </source>
</reference>
<evidence type="ECO:0000313" key="9">
    <source>
        <dbReference type="EMBL" id="ARW68225.1"/>
    </source>
</evidence>
<keyword evidence="9" id="KW-0934">Plastid</keyword>
<dbReference type="PANTHER" id="PTHR31566:SF0">
    <property type="entry name" value="CYTOCHROME C BIOGENESIS PROTEIN CCS1, CHLOROPLASTIC"/>
    <property type="match status" value="1"/>
</dbReference>
<dbReference type="PANTHER" id="PTHR31566">
    <property type="entry name" value="CYTOCHROME C BIOGENESIS PROTEIN CCS1, CHLOROPLASTIC"/>
    <property type="match status" value="1"/>
</dbReference>
<evidence type="ECO:0000256" key="4">
    <source>
        <dbReference type="ARBA" id="ARBA00022989"/>
    </source>
</evidence>
<dbReference type="AlphaFoldDB" id="A0A1Z1MR32"/>
<geneLocation type="chloroplast" evidence="9"/>
<feature type="transmembrane region" description="Helical" evidence="7">
    <location>
        <begin position="172"/>
        <end position="192"/>
    </location>
</feature>
<dbReference type="Pfam" id="PF05140">
    <property type="entry name" value="ResB"/>
    <property type="match status" value="1"/>
</dbReference>
<feature type="transmembrane region" description="Helical" evidence="7">
    <location>
        <begin position="20"/>
        <end position="40"/>
    </location>
</feature>
<keyword evidence="6" id="KW-0793">Thylakoid</keyword>
<dbReference type="HAMAP" id="MF_01392">
    <property type="entry name" value="CytC_Ccs1"/>
    <property type="match status" value="1"/>
</dbReference>
<comment type="function">
    <text evidence="6">Required during biogenesis of c-type cytochromes (cytochrome c6 and cytochrome f) at the step of heme attachment.</text>
</comment>
<keyword evidence="4 6" id="KW-1133">Transmembrane helix</keyword>
<feature type="domain" description="ResB-like" evidence="8">
    <location>
        <begin position="21"/>
        <end position="289"/>
    </location>
</feature>
<dbReference type="GO" id="GO:0017004">
    <property type="term" value="P:cytochrome complex assembly"/>
    <property type="evidence" value="ECO:0007669"/>
    <property type="project" value="UniProtKB-UniRule"/>
</dbReference>
<dbReference type="InterPro" id="IPR023494">
    <property type="entry name" value="Cyt_c_bgen_Ccs1/CcsB/ResB"/>
</dbReference>
<comment type="subcellular location">
    <subcellularLocation>
        <location evidence="1">Membrane</location>
        <topology evidence="1">Multi-pass membrane protein</topology>
    </subcellularLocation>
    <subcellularLocation>
        <location evidence="6">Plastid</location>
        <location evidence="6">Chloroplast thylakoid membrane</location>
        <topology evidence="6">Multi-pass membrane protein</topology>
    </subcellularLocation>
</comment>
<feature type="transmembrane region" description="Helical" evidence="7">
    <location>
        <begin position="373"/>
        <end position="396"/>
    </location>
</feature>
<gene>
    <name evidence="6 9" type="primary">ccs1</name>
</gene>
<keyword evidence="5 6" id="KW-0472">Membrane</keyword>
<evidence type="ECO:0000256" key="3">
    <source>
        <dbReference type="ARBA" id="ARBA00022748"/>
    </source>
</evidence>
<protein>
    <recommendedName>
        <fullName evidence="6">Cytochrome c biogenesis protein Ccs1</fullName>
    </recommendedName>
</protein>
<dbReference type="EMBL" id="MF101451">
    <property type="protein sequence ID" value="ARW68225.1"/>
    <property type="molecule type" value="Genomic_DNA"/>
</dbReference>
<keyword evidence="2 6" id="KW-0812">Transmembrane</keyword>
<evidence type="ECO:0000256" key="6">
    <source>
        <dbReference type="HAMAP-Rule" id="MF_01392"/>
    </source>
</evidence>
<proteinExistence type="inferred from homology"/>
<keyword evidence="9" id="KW-0150">Chloroplast</keyword>
<organism evidence="9">
    <name type="scientific">Chondria sp.</name>
    <name type="common">in: red algae</name>
    <dbReference type="NCBI Taxonomy" id="1982705"/>
    <lineage>
        <taxon>Eukaryota</taxon>
        <taxon>Rhodophyta</taxon>
        <taxon>Florideophyceae</taxon>
        <taxon>Rhodymeniophycidae</taxon>
        <taxon>Ceramiales</taxon>
        <taxon>Rhodomelaceae</taxon>
        <taxon>Chondrieae</taxon>
        <taxon>Chondria</taxon>
    </lineage>
</organism>
<evidence type="ECO:0000259" key="8">
    <source>
        <dbReference type="Pfam" id="PF05140"/>
    </source>
</evidence>
<name>A0A1Z1MR32_9FLOR</name>
<comment type="subunit">
    <text evidence="6">May interact with CcsA.</text>
</comment>
<accession>A0A1Z1MR32</accession>
<sequence>MASLKFKNYLWNVLKYLANLNLSIFILLLITIFGVLGSIVEQDQSITYYQTNYPLSSNDFFVLNWKLISYIGLDHVFQTWWFLFTLLIFILTLLSCTFLTQLPSLRNARRWKFFYGKNHKVQKFSFEENYVTQDNSLIAMIYVLLDANFFIFCQKKSLYAYKGLYGRISPIFVHFSIVTILIGSMTSFLCGFTSQEMIPSGEFFHIRHIVRSGIFSQIPSNILGRVDYFNVDYNLDGSVQQFFSKISIFSSSGLNFTSGLLSVNHPLRYYNLTFYQTDWEVNGIKIRINNNTTLERIFIKTVINGRNCWICSLPLITNKQVFFVVFQLNEPIFIFNSSGLIIGKILNQEVFYLNQITCVIDSIMTSTGLQIKIDLGITIVYIGFFVLMLSTFVSYVSYSQIWFYHNLSCFHFLALTNRSIFFFEEDIFSINFLYTSFLSNKNVNIKYIKKTIL</sequence>
<keyword evidence="3 6" id="KW-0201">Cytochrome c-type biogenesis</keyword>
<dbReference type="InterPro" id="IPR007816">
    <property type="entry name" value="ResB-like_domain"/>
</dbReference>
<evidence type="ECO:0000256" key="7">
    <source>
        <dbReference type="SAM" id="Phobius"/>
    </source>
</evidence>
<dbReference type="GO" id="GO:0009535">
    <property type="term" value="C:chloroplast thylakoid membrane"/>
    <property type="evidence" value="ECO:0007669"/>
    <property type="project" value="UniProtKB-SubCell"/>
</dbReference>
<comment type="similarity">
    <text evidence="6">Belongs to the Ccs1/CcsB family.</text>
</comment>